<dbReference type="Pfam" id="PF13204">
    <property type="entry name" value="Apiosidase"/>
    <property type="match status" value="1"/>
</dbReference>
<organism evidence="4 5">
    <name type="scientific">Fibrivirga algicola</name>
    <dbReference type="NCBI Taxonomy" id="2950420"/>
    <lineage>
        <taxon>Bacteria</taxon>
        <taxon>Pseudomonadati</taxon>
        <taxon>Bacteroidota</taxon>
        <taxon>Cytophagia</taxon>
        <taxon>Cytophagales</taxon>
        <taxon>Spirosomataceae</taxon>
        <taxon>Fibrivirga</taxon>
    </lineage>
</organism>
<dbReference type="PANTHER" id="PTHR37836:SF3">
    <property type="entry name" value="ENDOGLUCANASE"/>
    <property type="match status" value="1"/>
</dbReference>
<evidence type="ECO:0000259" key="2">
    <source>
        <dbReference type="Pfam" id="PF12904"/>
    </source>
</evidence>
<name>A0ABX0QBI8_9BACT</name>
<dbReference type="RefSeq" id="WP_166691280.1">
    <property type="nucleotide sequence ID" value="NZ_WAEL01000002.1"/>
</dbReference>
<evidence type="ECO:0000313" key="5">
    <source>
        <dbReference type="Proteomes" id="UP000606008"/>
    </source>
</evidence>
<dbReference type="Proteomes" id="UP000606008">
    <property type="component" value="Unassembled WGS sequence"/>
</dbReference>
<dbReference type="SUPFAM" id="SSF51445">
    <property type="entry name" value="(Trans)glycosidases"/>
    <property type="match status" value="1"/>
</dbReference>
<keyword evidence="1" id="KW-0732">Signal</keyword>
<reference evidence="5" key="2">
    <citation type="submission" date="2023-07" db="EMBL/GenBank/DDBJ databases">
        <authorList>
            <person name="Jung D.-H."/>
        </authorList>
    </citation>
    <scope>NUCLEOTIDE SEQUENCE [LARGE SCALE GENOMIC DNA]</scope>
    <source>
        <strain evidence="5">JA-25</strain>
    </source>
</reference>
<gene>
    <name evidence="4" type="ORF">F7231_05965</name>
</gene>
<dbReference type="PANTHER" id="PTHR37836">
    <property type="entry name" value="LMO1036 PROTEIN"/>
    <property type="match status" value="1"/>
</dbReference>
<dbReference type="InterPro" id="IPR024749">
    <property type="entry name" value="Collagen-bd_put"/>
</dbReference>
<dbReference type="Gene3D" id="3.20.20.80">
    <property type="entry name" value="Glycosidases"/>
    <property type="match status" value="1"/>
</dbReference>
<dbReference type="EMBL" id="WAEL01000002">
    <property type="protein sequence ID" value="NID09710.1"/>
    <property type="molecule type" value="Genomic_DNA"/>
</dbReference>
<dbReference type="Pfam" id="PF12904">
    <property type="entry name" value="Collagen_bind_2"/>
    <property type="match status" value="1"/>
</dbReference>
<accession>A0ABX0QBI8</accession>
<dbReference type="InterPro" id="IPR025277">
    <property type="entry name" value="Apiosidase-like_cat_dom"/>
</dbReference>
<evidence type="ECO:0000256" key="1">
    <source>
        <dbReference type="SAM" id="SignalP"/>
    </source>
</evidence>
<feature type="domain" description="Apiosidase-like catalytic" evidence="3">
    <location>
        <begin position="31"/>
        <end position="360"/>
    </location>
</feature>
<sequence length="466" mass="52294">MKRSILLAGLLALQLVAVAQTNRINGPLKVSDNKRYLVQANGTPFFYMGDTAWELFHRLNREEADRYLKRRAEQGFTVIQAVALAEFDGLKEPNPYGETPLLNNDPTKPNEAYFKHVDYIIDKAAENGLVIGLLPTWGDKVFKNSWGNGPEIFNPQNARTYGRWIGERYKNRRNIIWIVGGDRNPRDGSQDVAIWRAMAEGIEAGVGGADRALISFHPQPNGTDGGAVKWFANDNWLDFNMHQNGHCRDTPVYDHITAAYNRKPTRPTMDAEPIYEDHPVCFNAKDLGTSNAYDVRKYAYLDLFAGAHGHTYGCHDIWQMYSASRPAVNGPHVYWPEALELPAANQMRFVRQLMESRPLLDRVPDQSLIIEATYPAAERIQATRGNDYAFIYTAAGKPFTVKLGTLSGNQLTAYWVNPRQGEVKAAGTLPNKGQYRFSPPSSGYGQDWVLVLDDAAKQYAAPRLAP</sequence>
<comment type="caution">
    <text evidence="4">The sequence shown here is derived from an EMBL/GenBank/DDBJ whole genome shotgun (WGS) entry which is preliminary data.</text>
</comment>
<protein>
    <submittedName>
        <fullName evidence="4">DUF4038 domain-containing protein</fullName>
    </submittedName>
</protein>
<feature type="chain" id="PRO_5045814090" evidence="1">
    <location>
        <begin position="20"/>
        <end position="466"/>
    </location>
</feature>
<feature type="signal peptide" evidence="1">
    <location>
        <begin position="1"/>
        <end position="19"/>
    </location>
</feature>
<keyword evidence="5" id="KW-1185">Reference proteome</keyword>
<proteinExistence type="predicted"/>
<feature type="domain" description="Putative collagen-binding" evidence="2">
    <location>
        <begin position="363"/>
        <end position="453"/>
    </location>
</feature>
<reference evidence="5" key="1">
    <citation type="submission" date="2019-09" db="EMBL/GenBank/DDBJ databases">
        <authorList>
            <person name="Jung D.-H."/>
        </authorList>
    </citation>
    <scope>NUCLEOTIDE SEQUENCE [LARGE SCALE GENOMIC DNA]</scope>
    <source>
        <strain evidence="5">JA-25</strain>
    </source>
</reference>
<dbReference type="InterPro" id="IPR017853">
    <property type="entry name" value="GH"/>
</dbReference>
<evidence type="ECO:0000259" key="3">
    <source>
        <dbReference type="Pfam" id="PF13204"/>
    </source>
</evidence>
<evidence type="ECO:0000313" key="4">
    <source>
        <dbReference type="EMBL" id="NID09710.1"/>
    </source>
</evidence>